<evidence type="ECO:0000313" key="2">
    <source>
        <dbReference type="EMBL" id="AZR59147.1"/>
    </source>
</evidence>
<dbReference type="InterPro" id="IPR043519">
    <property type="entry name" value="NT_sf"/>
</dbReference>
<name>A0A3S9SI13_EIKCO</name>
<organism evidence="2 3">
    <name type="scientific">Eikenella corrodens</name>
    <dbReference type="NCBI Taxonomy" id="539"/>
    <lineage>
        <taxon>Bacteria</taxon>
        <taxon>Pseudomonadati</taxon>
        <taxon>Pseudomonadota</taxon>
        <taxon>Betaproteobacteria</taxon>
        <taxon>Neisseriales</taxon>
        <taxon>Neisseriaceae</taxon>
        <taxon>Eikenella</taxon>
    </lineage>
</organism>
<gene>
    <name evidence="2" type="ORF">ELB75_03340</name>
</gene>
<dbReference type="Pfam" id="PF18144">
    <property type="entry name" value="SMODS"/>
    <property type="match status" value="1"/>
</dbReference>
<dbReference type="Gene3D" id="3.30.460.10">
    <property type="entry name" value="Beta Polymerase, domain 2"/>
    <property type="match status" value="1"/>
</dbReference>
<dbReference type="Proteomes" id="UP000282435">
    <property type="component" value="Chromosome"/>
</dbReference>
<dbReference type="EMBL" id="CP034670">
    <property type="protein sequence ID" value="AZR59147.1"/>
    <property type="molecule type" value="Genomic_DNA"/>
</dbReference>
<protein>
    <submittedName>
        <fullName evidence="2">Nucleotidyltransferase</fullName>
    </submittedName>
</protein>
<reference evidence="2 3" key="1">
    <citation type="submission" date="2018-12" db="EMBL/GenBank/DDBJ databases">
        <title>Genome sequencing of Eikenella corrodens KCOM 3110 (= JS217).</title>
        <authorList>
            <person name="Koo J.-K."/>
            <person name="Park S.-N."/>
            <person name="Lim Y.K."/>
        </authorList>
    </citation>
    <scope>NUCLEOTIDE SEQUENCE [LARGE SCALE GENOMIC DNA]</scope>
    <source>
        <strain evidence="2 3">KCOM 3110</strain>
    </source>
</reference>
<dbReference type="OrthoDB" id="2082416at2"/>
<dbReference type="RefSeq" id="WP_126982704.1">
    <property type="nucleotide sequence ID" value="NZ_CP034670.1"/>
</dbReference>
<dbReference type="GO" id="GO:0051607">
    <property type="term" value="P:defense response to virus"/>
    <property type="evidence" value="ECO:0007669"/>
    <property type="project" value="UniProtKB-KW"/>
</dbReference>
<dbReference type="CDD" id="cd05400">
    <property type="entry name" value="NT_2-5OAS_ClassI-CCAase"/>
    <property type="match status" value="1"/>
</dbReference>
<sequence>MSVLSFLTDTASGAVLSTAEQSLITTSISTLQTRLGQHFSSGVIKQHFRFGSSTRGTILPRSMDERSDIDYMIVFSENNATPQTYLNRLKAFVEKYYKSSDIRQSSPTIVLELNHIKFDLVPATTTWLGELQIPDGSGSWMTTNPNDFNATLEAKNKENKSLIKPSIRLFKYWNATAGFPFRSSFEMEKWVCSLSFWFQTNQKDYFFTVIDNLNTSSSYAQWVNDEITRAKTIVANVRQYEKDEMPVTAENEIKKLFRL</sequence>
<accession>A0A3S9SI13</accession>
<keyword evidence="2" id="KW-0808">Transferase</keyword>
<keyword evidence="1" id="KW-0051">Antiviral defense</keyword>
<dbReference type="AlphaFoldDB" id="A0A3S9SI13"/>
<evidence type="ECO:0000256" key="1">
    <source>
        <dbReference type="ARBA" id="ARBA00023118"/>
    </source>
</evidence>
<evidence type="ECO:0000313" key="3">
    <source>
        <dbReference type="Proteomes" id="UP000282435"/>
    </source>
</evidence>
<dbReference type="InterPro" id="IPR006116">
    <property type="entry name" value="NT_2-5OAS_ClassI-CCAase"/>
</dbReference>
<dbReference type="GO" id="GO:0016779">
    <property type="term" value="F:nucleotidyltransferase activity"/>
    <property type="evidence" value="ECO:0007669"/>
    <property type="project" value="InterPro"/>
</dbReference>
<dbReference type="SUPFAM" id="SSF81301">
    <property type="entry name" value="Nucleotidyltransferase"/>
    <property type="match status" value="1"/>
</dbReference>
<proteinExistence type="predicted"/>